<evidence type="ECO:0000256" key="2">
    <source>
        <dbReference type="ARBA" id="ARBA00022741"/>
    </source>
</evidence>
<evidence type="ECO:0000313" key="6">
    <source>
        <dbReference type="Proteomes" id="UP001519272"/>
    </source>
</evidence>
<dbReference type="SMART" id="SM00382">
    <property type="entry name" value="AAA"/>
    <property type="match status" value="1"/>
</dbReference>
<feature type="domain" description="ABC transporter" evidence="4">
    <location>
        <begin position="6"/>
        <end position="234"/>
    </location>
</feature>
<proteinExistence type="predicted"/>
<evidence type="ECO:0000256" key="1">
    <source>
        <dbReference type="ARBA" id="ARBA00022448"/>
    </source>
</evidence>
<keyword evidence="3 5" id="KW-0067">ATP-binding</keyword>
<dbReference type="Gene3D" id="3.40.50.300">
    <property type="entry name" value="P-loop containing nucleotide triphosphate hydrolases"/>
    <property type="match status" value="1"/>
</dbReference>
<evidence type="ECO:0000256" key="3">
    <source>
        <dbReference type="ARBA" id="ARBA00022840"/>
    </source>
</evidence>
<dbReference type="InterPro" id="IPR003593">
    <property type="entry name" value="AAA+_ATPase"/>
</dbReference>
<comment type="caution">
    <text evidence="5">The sequence shown here is derived from an EMBL/GenBank/DDBJ whole genome shotgun (WGS) entry which is preliminary data.</text>
</comment>
<dbReference type="SUPFAM" id="SSF52540">
    <property type="entry name" value="P-loop containing nucleoside triphosphate hydrolases"/>
    <property type="match status" value="1"/>
</dbReference>
<dbReference type="InterPro" id="IPR003439">
    <property type="entry name" value="ABC_transporter-like_ATP-bd"/>
</dbReference>
<organism evidence="5 6">
    <name type="scientific">Paenibacillus turicensis</name>
    <dbReference type="NCBI Taxonomy" id="160487"/>
    <lineage>
        <taxon>Bacteria</taxon>
        <taxon>Bacillati</taxon>
        <taxon>Bacillota</taxon>
        <taxon>Bacilli</taxon>
        <taxon>Bacillales</taxon>
        <taxon>Paenibacillaceae</taxon>
        <taxon>Paenibacillus</taxon>
    </lineage>
</organism>
<evidence type="ECO:0000313" key="5">
    <source>
        <dbReference type="EMBL" id="MBP1904784.1"/>
    </source>
</evidence>
<keyword evidence="6" id="KW-1185">Reference proteome</keyword>
<dbReference type="RefSeq" id="WP_210088457.1">
    <property type="nucleotide sequence ID" value="NZ_JAGGKG010000005.1"/>
</dbReference>
<reference evidence="5 6" key="1">
    <citation type="submission" date="2021-03" db="EMBL/GenBank/DDBJ databases">
        <title>Genomic Encyclopedia of Type Strains, Phase IV (KMG-IV): sequencing the most valuable type-strain genomes for metagenomic binning, comparative biology and taxonomic classification.</title>
        <authorList>
            <person name="Goeker M."/>
        </authorList>
    </citation>
    <scope>NUCLEOTIDE SEQUENCE [LARGE SCALE GENOMIC DNA]</scope>
    <source>
        <strain evidence="5 6">DSM 14349</strain>
    </source>
</reference>
<gene>
    <name evidence="5" type="ORF">J2Z32_001408</name>
</gene>
<dbReference type="EMBL" id="JAGGKG010000005">
    <property type="protein sequence ID" value="MBP1904784.1"/>
    <property type="molecule type" value="Genomic_DNA"/>
</dbReference>
<sequence length="308" mass="34539">MSKVALEIKSLSKSFGDFKAVDDLSIDVMQGEIFSLLGPNGAGKTTTIHIISGMLAMDEGTIKFNSTSHHQGLSSTHKIGVCTQHVQIWPMLTCEEQLLFVGSMYGMSKKQIKSRALTLLELVGLSQKRRVLAKHLSGGMQRRLHLIMSVMHDPEIIIFDEPEAGLDPQSRVLVRDFIKSLAGTKTILLTTHNMDEAERLSSRIAIMDKGKILLCDTPTRLQQKICPEETLEIQYLEELPPIQWWDTSDYHIQLEGNCIKVTGTNLTTFVPQILQKTEAQYGTPITFSLRQSTLEDVFIKLTGRSLRE</sequence>
<protein>
    <submittedName>
        <fullName evidence="5">ABC-2 type transport system ATP-binding protein</fullName>
    </submittedName>
</protein>
<dbReference type="InterPro" id="IPR050763">
    <property type="entry name" value="ABC_transporter_ATP-binding"/>
</dbReference>
<dbReference type="Proteomes" id="UP001519272">
    <property type="component" value="Unassembled WGS sequence"/>
</dbReference>
<evidence type="ECO:0000259" key="4">
    <source>
        <dbReference type="PROSITE" id="PS50893"/>
    </source>
</evidence>
<dbReference type="CDD" id="cd03263">
    <property type="entry name" value="ABC_subfamily_A"/>
    <property type="match status" value="1"/>
</dbReference>
<dbReference type="PROSITE" id="PS50893">
    <property type="entry name" value="ABC_TRANSPORTER_2"/>
    <property type="match status" value="1"/>
</dbReference>
<dbReference type="PANTHER" id="PTHR42711:SF18">
    <property type="entry name" value="ABC TRANSPORTER, ATP-BINDING PROTEIN"/>
    <property type="match status" value="1"/>
</dbReference>
<dbReference type="GO" id="GO:0005524">
    <property type="term" value="F:ATP binding"/>
    <property type="evidence" value="ECO:0007669"/>
    <property type="project" value="UniProtKB-KW"/>
</dbReference>
<dbReference type="InterPro" id="IPR027417">
    <property type="entry name" value="P-loop_NTPase"/>
</dbReference>
<dbReference type="PANTHER" id="PTHR42711">
    <property type="entry name" value="ABC TRANSPORTER ATP-BINDING PROTEIN"/>
    <property type="match status" value="1"/>
</dbReference>
<accession>A0ABS4FQV5</accession>
<keyword evidence="1" id="KW-0813">Transport</keyword>
<keyword evidence="2" id="KW-0547">Nucleotide-binding</keyword>
<dbReference type="Pfam" id="PF00005">
    <property type="entry name" value="ABC_tran"/>
    <property type="match status" value="1"/>
</dbReference>
<name>A0ABS4FQV5_9BACL</name>